<accession>A0ABT9ZR27</accession>
<organism evidence="1 2">
    <name type="scientific">Evansella vedderi</name>
    <dbReference type="NCBI Taxonomy" id="38282"/>
    <lineage>
        <taxon>Bacteria</taxon>
        <taxon>Bacillati</taxon>
        <taxon>Bacillota</taxon>
        <taxon>Bacilli</taxon>
        <taxon>Bacillales</taxon>
        <taxon>Bacillaceae</taxon>
        <taxon>Evansella</taxon>
    </lineage>
</organism>
<dbReference type="EMBL" id="JAUSUG010000003">
    <property type="protein sequence ID" value="MDQ0253654.1"/>
    <property type="molecule type" value="Genomic_DNA"/>
</dbReference>
<protein>
    <submittedName>
        <fullName evidence="1">Uncharacterized protein</fullName>
    </submittedName>
</protein>
<dbReference type="Proteomes" id="UP001230005">
    <property type="component" value="Unassembled WGS sequence"/>
</dbReference>
<dbReference type="Pfam" id="PF14035">
    <property type="entry name" value="YlzJ"/>
    <property type="match status" value="1"/>
</dbReference>
<proteinExistence type="predicted"/>
<name>A0ABT9ZR27_9BACI</name>
<dbReference type="InterPro" id="IPR025619">
    <property type="entry name" value="YlzJ"/>
</dbReference>
<comment type="caution">
    <text evidence="1">The sequence shown here is derived from an EMBL/GenBank/DDBJ whole genome shotgun (WGS) entry which is preliminary data.</text>
</comment>
<dbReference type="RefSeq" id="WP_307322593.1">
    <property type="nucleotide sequence ID" value="NZ_JAUSUG010000003.1"/>
</dbReference>
<reference evidence="1 2" key="1">
    <citation type="submission" date="2023-07" db="EMBL/GenBank/DDBJ databases">
        <title>Genomic Encyclopedia of Type Strains, Phase IV (KMG-IV): sequencing the most valuable type-strain genomes for metagenomic binning, comparative biology and taxonomic classification.</title>
        <authorList>
            <person name="Goeker M."/>
        </authorList>
    </citation>
    <scope>NUCLEOTIDE SEQUENCE [LARGE SCALE GENOMIC DNA]</scope>
    <source>
        <strain evidence="1 2">DSM 9768</strain>
    </source>
</reference>
<evidence type="ECO:0000313" key="1">
    <source>
        <dbReference type="EMBL" id="MDQ0253654.1"/>
    </source>
</evidence>
<keyword evidence="2" id="KW-1185">Reference proteome</keyword>
<gene>
    <name evidence="1" type="ORF">J2S74_001026</name>
</gene>
<sequence length="73" mass="8594">MILYTYQAQESIFPVDEQEYNKQQLVDIPGGQLLVEREEGEMGGVNYRIVRLLSTDPNMYLDQRYTPGQYFQI</sequence>
<evidence type="ECO:0000313" key="2">
    <source>
        <dbReference type="Proteomes" id="UP001230005"/>
    </source>
</evidence>